<comment type="caution">
    <text evidence="3">The sequence shown here is derived from an EMBL/GenBank/DDBJ whole genome shotgun (WGS) entry which is preliminary data.</text>
</comment>
<dbReference type="AlphaFoldDB" id="A0AAP0F191"/>
<accession>A0AAP0F191</accession>
<feature type="domain" description="Gag1-like clamp" evidence="2">
    <location>
        <begin position="61"/>
        <end position="174"/>
    </location>
</feature>
<dbReference type="PANTHER" id="PTHR33373">
    <property type="entry name" value="OS07G0479600 PROTEIN"/>
    <property type="match status" value="1"/>
</dbReference>
<feature type="region of interest" description="Disordered" evidence="1">
    <location>
        <begin position="76"/>
        <end position="98"/>
    </location>
</feature>
<dbReference type="Pfam" id="PF13259">
    <property type="entry name" value="clamp_Gag1-like"/>
    <property type="match status" value="1"/>
</dbReference>
<evidence type="ECO:0000313" key="4">
    <source>
        <dbReference type="Proteomes" id="UP001417504"/>
    </source>
</evidence>
<reference evidence="3 4" key="1">
    <citation type="submission" date="2024-01" db="EMBL/GenBank/DDBJ databases">
        <title>Genome assemblies of Stephania.</title>
        <authorList>
            <person name="Yang L."/>
        </authorList>
    </citation>
    <scope>NUCLEOTIDE SEQUENCE [LARGE SCALE GENOMIC DNA]</scope>
    <source>
        <strain evidence="3">QJT</strain>
        <tissue evidence="3">Leaf</tissue>
    </source>
</reference>
<dbReference type="EMBL" id="JBBNAE010000008">
    <property type="protein sequence ID" value="KAK9102007.1"/>
    <property type="molecule type" value="Genomic_DNA"/>
</dbReference>
<sequence>MLRDPLIVRWIRRIFACMGGCLGCCTKPAPIIAVDEPSKGLKIQGRTVKKPSLSEDFWSTSTCDMDNSAIQSQRSVSSISISNQAHDPHSGAGSTSSPPEFVNHGLLLWNQTRQQWVGNRRAGNRKEQLREPRISWNATYDNLLGTNKPFPQPIPLSEMVDFLVDVWEQEGMYD</sequence>
<dbReference type="InterPro" id="IPR025124">
    <property type="entry name" value="Gag1-like_clamp"/>
</dbReference>
<dbReference type="PANTHER" id="PTHR33373:SF1">
    <property type="entry name" value="DUF4050 DOMAIN-CONTAINING PROTEIN"/>
    <property type="match status" value="1"/>
</dbReference>
<organism evidence="3 4">
    <name type="scientific">Stephania japonica</name>
    <dbReference type="NCBI Taxonomy" id="461633"/>
    <lineage>
        <taxon>Eukaryota</taxon>
        <taxon>Viridiplantae</taxon>
        <taxon>Streptophyta</taxon>
        <taxon>Embryophyta</taxon>
        <taxon>Tracheophyta</taxon>
        <taxon>Spermatophyta</taxon>
        <taxon>Magnoliopsida</taxon>
        <taxon>Ranunculales</taxon>
        <taxon>Menispermaceae</taxon>
        <taxon>Menispermoideae</taxon>
        <taxon>Cissampelideae</taxon>
        <taxon>Stephania</taxon>
    </lineage>
</organism>
<name>A0AAP0F191_9MAGN</name>
<keyword evidence="4" id="KW-1185">Reference proteome</keyword>
<evidence type="ECO:0000256" key="1">
    <source>
        <dbReference type="SAM" id="MobiDB-lite"/>
    </source>
</evidence>
<evidence type="ECO:0000259" key="2">
    <source>
        <dbReference type="Pfam" id="PF13259"/>
    </source>
</evidence>
<evidence type="ECO:0000313" key="3">
    <source>
        <dbReference type="EMBL" id="KAK9102007.1"/>
    </source>
</evidence>
<dbReference type="Proteomes" id="UP001417504">
    <property type="component" value="Unassembled WGS sequence"/>
</dbReference>
<protein>
    <recommendedName>
        <fullName evidence="2">Gag1-like clamp domain-containing protein</fullName>
    </recommendedName>
</protein>
<proteinExistence type="predicted"/>
<gene>
    <name evidence="3" type="ORF">Sjap_019261</name>
</gene>